<keyword evidence="13" id="KW-1185">Reference proteome</keyword>
<dbReference type="AlphaFoldDB" id="A0A8B7PBQ2"/>
<evidence type="ECO:0000256" key="1">
    <source>
        <dbReference type="ARBA" id="ARBA00004651"/>
    </source>
</evidence>
<comment type="similarity">
    <text evidence="2 10">Belongs to the MIP/aquaporin (TC 1.A.8) family.</text>
</comment>
<evidence type="ECO:0000256" key="3">
    <source>
        <dbReference type="ARBA" id="ARBA00011881"/>
    </source>
</evidence>
<protein>
    <submittedName>
        <fullName evidence="14 15">Aquaporin AQPAe.a-like isoform X1</fullName>
    </submittedName>
</protein>
<accession>A0A8B7PBQ2</accession>
<evidence type="ECO:0000256" key="12">
    <source>
        <dbReference type="SAM" id="Phobius"/>
    </source>
</evidence>
<evidence type="ECO:0000256" key="11">
    <source>
        <dbReference type="SAM" id="MobiDB-lite"/>
    </source>
</evidence>
<feature type="transmembrane region" description="Helical" evidence="12">
    <location>
        <begin position="213"/>
        <end position="233"/>
    </location>
</feature>
<keyword evidence="6 10" id="KW-0812">Transmembrane</keyword>
<gene>
    <name evidence="14 15" type="primary">LOC108679486</name>
</gene>
<dbReference type="RefSeq" id="XP_018023593.1">
    <property type="nucleotide sequence ID" value="XM_018168104.2"/>
</dbReference>
<dbReference type="NCBIfam" id="TIGR00861">
    <property type="entry name" value="MIP"/>
    <property type="match status" value="1"/>
</dbReference>
<evidence type="ECO:0000313" key="15">
    <source>
        <dbReference type="RefSeq" id="XP_018023594.1"/>
    </source>
</evidence>
<name>A0A8B7PBQ2_HYAAZ</name>
<dbReference type="GO" id="GO:0005886">
    <property type="term" value="C:plasma membrane"/>
    <property type="evidence" value="ECO:0007669"/>
    <property type="project" value="UniProtKB-SubCell"/>
</dbReference>
<dbReference type="Proteomes" id="UP000694843">
    <property type="component" value="Unplaced"/>
</dbReference>
<comment type="subcellular location">
    <subcellularLocation>
        <location evidence="1">Cell membrane</location>
        <topology evidence="1">Multi-pass membrane protein</topology>
    </subcellularLocation>
</comment>
<dbReference type="PROSITE" id="PS00221">
    <property type="entry name" value="MIP"/>
    <property type="match status" value="1"/>
</dbReference>
<keyword evidence="7" id="KW-0677">Repeat</keyword>
<dbReference type="Pfam" id="PF00230">
    <property type="entry name" value="MIP"/>
    <property type="match status" value="1"/>
</dbReference>
<organism evidence="13 15">
    <name type="scientific">Hyalella azteca</name>
    <name type="common">Amphipod</name>
    <dbReference type="NCBI Taxonomy" id="294128"/>
    <lineage>
        <taxon>Eukaryota</taxon>
        <taxon>Metazoa</taxon>
        <taxon>Ecdysozoa</taxon>
        <taxon>Arthropoda</taxon>
        <taxon>Crustacea</taxon>
        <taxon>Multicrustacea</taxon>
        <taxon>Malacostraca</taxon>
        <taxon>Eumalacostraca</taxon>
        <taxon>Peracarida</taxon>
        <taxon>Amphipoda</taxon>
        <taxon>Senticaudata</taxon>
        <taxon>Talitrida</taxon>
        <taxon>Talitroidea</taxon>
        <taxon>Hyalellidae</taxon>
        <taxon>Hyalella</taxon>
    </lineage>
</organism>
<dbReference type="GeneID" id="108679486"/>
<feature type="region of interest" description="Disordered" evidence="11">
    <location>
        <begin position="237"/>
        <end position="259"/>
    </location>
</feature>
<dbReference type="GO" id="GO:0015250">
    <property type="term" value="F:water channel activity"/>
    <property type="evidence" value="ECO:0007669"/>
    <property type="project" value="UniProtKB-ARBA"/>
</dbReference>
<keyword evidence="4 10" id="KW-0813">Transport</keyword>
<dbReference type="CDD" id="cd00333">
    <property type="entry name" value="MIP"/>
    <property type="match status" value="1"/>
</dbReference>
<dbReference type="InterPro" id="IPR022357">
    <property type="entry name" value="MIP_CS"/>
</dbReference>
<dbReference type="InterPro" id="IPR034294">
    <property type="entry name" value="Aquaporin_transptr"/>
</dbReference>
<dbReference type="PANTHER" id="PTHR19139">
    <property type="entry name" value="AQUAPORIN TRANSPORTER"/>
    <property type="match status" value="1"/>
</dbReference>
<evidence type="ECO:0000256" key="2">
    <source>
        <dbReference type="ARBA" id="ARBA00006175"/>
    </source>
</evidence>
<dbReference type="InterPro" id="IPR000425">
    <property type="entry name" value="MIP"/>
</dbReference>
<dbReference type="RefSeq" id="XP_018023594.1">
    <property type="nucleotide sequence ID" value="XM_018168105.1"/>
</dbReference>
<feature type="transmembrane region" description="Helical" evidence="12">
    <location>
        <begin position="168"/>
        <end position="188"/>
    </location>
</feature>
<dbReference type="KEGG" id="hazt:108679486"/>
<comment type="subunit">
    <text evidence="3">Homotetramer.</text>
</comment>
<keyword evidence="9 12" id="KW-0472">Membrane</keyword>
<dbReference type="FunFam" id="1.20.1080.10:FF:000009">
    <property type="entry name" value="aquaporin-4 isoform X1"/>
    <property type="match status" value="1"/>
</dbReference>
<keyword evidence="5" id="KW-1003">Cell membrane</keyword>
<feature type="transmembrane region" description="Helical" evidence="12">
    <location>
        <begin position="136"/>
        <end position="156"/>
    </location>
</feature>
<evidence type="ECO:0000256" key="10">
    <source>
        <dbReference type="RuleBase" id="RU000477"/>
    </source>
</evidence>
<evidence type="ECO:0000313" key="14">
    <source>
        <dbReference type="RefSeq" id="XP_018023593.1"/>
    </source>
</evidence>
<dbReference type="OrthoDB" id="3222at2759"/>
<evidence type="ECO:0000256" key="9">
    <source>
        <dbReference type="ARBA" id="ARBA00023136"/>
    </source>
</evidence>
<dbReference type="GO" id="GO:0048878">
    <property type="term" value="P:chemical homeostasis"/>
    <property type="evidence" value="ECO:0007669"/>
    <property type="project" value="UniProtKB-ARBA"/>
</dbReference>
<evidence type="ECO:0000256" key="8">
    <source>
        <dbReference type="ARBA" id="ARBA00022989"/>
    </source>
</evidence>
<proteinExistence type="inferred from homology"/>
<feature type="transmembrane region" description="Helical" evidence="12">
    <location>
        <begin position="21"/>
        <end position="47"/>
    </location>
</feature>
<dbReference type="SUPFAM" id="SSF81338">
    <property type="entry name" value="Aquaporin-like"/>
    <property type="match status" value="1"/>
</dbReference>
<dbReference type="InterPro" id="IPR023271">
    <property type="entry name" value="Aquaporin-like"/>
</dbReference>
<sequence>MGKLNSCSDIIGAQELTSLGLYKALAAEFIGTLLLVLVGCGSCLGVTNTTRIALTFGLTVATIAQAIGHVSGCHINPAVTLGMLMARCTSVVRAVLYIIFQCIGAITGAALLYGLVPSSFVGSLGNTGLNSAVSGGQGFGIEFFITFVLVLTVFGACDDRRSDVKGSVPLAIGLSITACHLFAVPLTGSSMNPARSFGPAVMMGDDYWNDHRVYWFGPMLGGAVAGLVYSYGFKSSGEDHSFSPSGTHRIIGESSTPRP</sequence>
<feature type="transmembrane region" description="Helical" evidence="12">
    <location>
        <begin position="94"/>
        <end position="116"/>
    </location>
</feature>
<evidence type="ECO:0000256" key="5">
    <source>
        <dbReference type="ARBA" id="ARBA00022475"/>
    </source>
</evidence>
<reference evidence="14 15" key="1">
    <citation type="submission" date="2025-04" db="UniProtKB">
        <authorList>
            <consortium name="RefSeq"/>
        </authorList>
    </citation>
    <scope>IDENTIFICATION</scope>
    <source>
        <tissue evidence="14 15">Whole organism</tissue>
    </source>
</reference>
<dbReference type="Gene3D" id="1.20.1080.10">
    <property type="entry name" value="Glycerol uptake facilitator protein"/>
    <property type="match status" value="1"/>
</dbReference>
<evidence type="ECO:0000256" key="7">
    <source>
        <dbReference type="ARBA" id="ARBA00022737"/>
    </source>
</evidence>
<evidence type="ECO:0000256" key="6">
    <source>
        <dbReference type="ARBA" id="ARBA00022692"/>
    </source>
</evidence>
<keyword evidence="8 12" id="KW-1133">Transmembrane helix</keyword>
<dbReference type="PRINTS" id="PR00783">
    <property type="entry name" value="MINTRINSICP"/>
</dbReference>
<evidence type="ECO:0000313" key="13">
    <source>
        <dbReference type="Proteomes" id="UP000694843"/>
    </source>
</evidence>
<evidence type="ECO:0000256" key="4">
    <source>
        <dbReference type="ARBA" id="ARBA00022448"/>
    </source>
</evidence>
<dbReference type="PANTHER" id="PTHR19139:SF199">
    <property type="entry name" value="MIP17260P"/>
    <property type="match status" value="1"/>
</dbReference>